<name>A0A7J5X699_DISMA</name>
<comment type="caution">
    <text evidence="2">The sequence shown here is derived from an EMBL/GenBank/DDBJ whole genome shotgun (WGS) entry which is preliminary data.</text>
</comment>
<dbReference type="OrthoDB" id="190375at2759"/>
<proteinExistence type="predicted"/>
<reference evidence="2 3" key="1">
    <citation type="submission" date="2020-03" db="EMBL/GenBank/DDBJ databases">
        <title>Dissostichus mawsoni Genome sequencing and assembly.</title>
        <authorList>
            <person name="Park H."/>
        </authorList>
    </citation>
    <scope>NUCLEOTIDE SEQUENCE [LARGE SCALE GENOMIC DNA]</scope>
    <source>
        <strain evidence="2">DM0001</strain>
        <tissue evidence="2">Muscle</tissue>
    </source>
</reference>
<gene>
    <name evidence="2" type="ORF">F7725_026120</name>
</gene>
<dbReference type="Proteomes" id="UP000518266">
    <property type="component" value="Unassembled WGS sequence"/>
</dbReference>
<evidence type="ECO:0000256" key="1">
    <source>
        <dbReference type="SAM" id="MobiDB-lite"/>
    </source>
</evidence>
<feature type="region of interest" description="Disordered" evidence="1">
    <location>
        <begin position="54"/>
        <end position="94"/>
    </location>
</feature>
<keyword evidence="3" id="KW-1185">Reference proteome</keyword>
<dbReference type="AlphaFoldDB" id="A0A7J5X699"/>
<sequence length="94" mass="10610">MSEDIRKPSLQGMPLKLGLFREPGEVWEQRVRCPDLTLRLQTSYTHLEEAQSQLRQHKSMTLPSGRIGTGSRIHHLSHNSKSFTQPACGNSVSL</sequence>
<accession>A0A7J5X699</accession>
<evidence type="ECO:0000313" key="2">
    <source>
        <dbReference type="EMBL" id="KAF3832455.1"/>
    </source>
</evidence>
<organism evidence="2 3">
    <name type="scientific">Dissostichus mawsoni</name>
    <name type="common">Antarctic cod</name>
    <dbReference type="NCBI Taxonomy" id="36200"/>
    <lineage>
        <taxon>Eukaryota</taxon>
        <taxon>Metazoa</taxon>
        <taxon>Chordata</taxon>
        <taxon>Craniata</taxon>
        <taxon>Vertebrata</taxon>
        <taxon>Euteleostomi</taxon>
        <taxon>Actinopterygii</taxon>
        <taxon>Neopterygii</taxon>
        <taxon>Teleostei</taxon>
        <taxon>Neoteleostei</taxon>
        <taxon>Acanthomorphata</taxon>
        <taxon>Eupercaria</taxon>
        <taxon>Perciformes</taxon>
        <taxon>Notothenioidei</taxon>
        <taxon>Nototheniidae</taxon>
        <taxon>Dissostichus</taxon>
    </lineage>
</organism>
<protein>
    <submittedName>
        <fullName evidence="2">Uncharacterized protein</fullName>
    </submittedName>
</protein>
<dbReference type="EMBL" id="JAAKFY010000027">
    <property type="protein sequence ID" value="KAF3832455.1"/>
    <property type="molecule type" value="Genomic_DNA"/>
</dbReference>
<feature type="compositionally biased region" description="Polar residues" evidence="1">
    <location>
        <begin position="79"/>
        <end position="94"/>
    </location>
</feature>
<evidence type="ECO:0000313" key="3">
    <source>
        <dbReference type="Proteomes" id="UP000518266"/>
    </source>
</evidence>